<dbReference type="PANTHER" id="PTHR46558:SF13">
    <property type="entry name" value="HTH-TYPE TRANSCRIPTIONAL REGULATOR IMMR"/>
    <property type="match status" value="1"/>
</dbReference>
<evidence type="ECO:0000256" key="1">
    <source>
        <dbReference type="ARBA" id="ARBA00023125"/>
    </source>
</evidence>
<sequence>MSKLTPPSMDIGSRVSNLRLKNKISQEELAKRLNVDRSSISRLENGKRKVSTDELTILSKFFNKSSDYFLGIDQTSKCISPKDSIDLKTLLDGNLNTNMNYDGDNLTREQAERLKLAMTQIFWEKRQKERKRTEKYGTDK</sequence>
<dbReference type="GO" id="GO:0003677">
    <property type="term" value="F:DNA binding"/>
    <property type="evidence" value="ECO:0007669"/>
    <property type="project" value="UniProtKB-KW"/>
</dbReference>
<reference evidence="3" key="1">
    <citation type="submission" date="2018-01" db="EMBL/GenBank/DDBJ databases">
        <title>Genome sequnecing of Lactobacillus formosensis KACC 18721.</title>
        <authorList>
            <person name="Kim S.-J."/>
            <person name="Heo J."/>
        </authorList>
    </citation>
    <scope>NUCLEOTIDE SEQUENCE</scope>
    <source>
        <strain evidence="3">KACC 18721</strain>
    </source>
</reference>
<dbReference type="AlphaFoldDB" id="A0A2P4R968"/>
<name>A0A2P4R968_9LACO</name>
<comment type="caution">
    <text evidence="3">The sequence shown here is derived from an EMBL/GenBank/DDBJ whole genome shotgun (WGS) entry which is preliminary data.</text>
</comment>
<dbReference type="InterPro" id="IPR001387">
    <property type="entry name" value="Cro/C1-type_HTH"/>
</dbReference>
<organism evidence="3">
    <name type="scientific">Companilactobacillus formosensis</name>
    <dbReference type="NCBI Taxonomy" id="1617889"/>
    <lineage>
        <taxon>Bacteria</taxon>
        <taxon>Bacillati</taxon>
        <taxon>Bacillota</taxon>
        <taxon>Bacilli</taxon>
        <taxon>Lactobacillales</taxon>
        <taxon>Lactobacillaceae</taxon>
        <taxon>Companilactobacillus</taxon>
    </lineage>
</organism>
<dbReference type="Pfam" id="PF01381">
    <property type="entry name" value="HTH_3"/>
    <property type="match status" value="1"/>
</dbReference>
<proteinExistence type="predicted"/>
<dbReference type="SMART" id="SM00530">
    <property type="entry name" value="HTH_XRE"/>
    <property type="match status" value="1"/>
</dbReference>
<accession>A0A2P4R968</accession>
<dbReference type="PANTHER" id="PTHR46558">
    <property type="entry name" value="TRACRIPTIONAL REGULATORY PROTEIN-RELATED-RELATED"/>
    <property type="match status" value="1"/>
</dbReference>
<dbReference type="PROSITE" id="PS50943">
    <property type="entry name" value="HTH_CROC1"/>
    <property type="match status" value="1"/>
</dbReference>
<dbReference type="InterPro" id="IPR010982">
    <property type="entry name" value="Lambda_DNA-bd_dom_sf"/>
</dbReference>
<protein>
    <submittedName>
        <fullName evidence="3">XRE family transcriptional regulator</fullName>
    </submittedName>
</protein>
<evidence type="ECO:0000313" key="3">
    <source>
        <dbReference type="EMBL" id="POH37795.1"/>
    </source>
</evidence>
<evidence type="ECO:0000259" key="2">
    <source>
        <dbReference type="PROSITE" id="PS50943"/>
    </source>
</evidence>
<dbReference type="EMBL" id="PPWZ01000009">
    <property type="protein sequence ID" value="POH37795.1"/>
    <property type="molecule type" value="Genomic_DNA"/>
</dbReference>
<dbReference type="Gene3D" id="1.10.260.40">
    <property type="entry name" value="lambda repressor-like DNA-binding domains"/>
    <property type="match status" value="1"/>
</dbReference>
<gene>
    <name evidence="3" type="ORF">C2R26_01595</name>
</gene>
<dbReference type="CDD" id="cd00093">
    <property type="entry name" value="HTH_XRE"/>
    <property type="match status" value="1"/>
</dbReference>
<feature type="domain" description="HTH cro/C1-type" evidence="2">
    <location>
        <begin position="15"/>
        <end position="69"/>
    </location>
</feature>
<keyword evidence="1" id="KW-0238">DNA-binding</keyword>
<dbReference type="SUPFAM" id="SSF47413">
    <property type="entry name" value="lambda repressor-like DNA-binding domains"/>
    <property type="match status" value="1"/>
</dbReference>